<dbReference type="AlphaFoldDB" id="A0A1G7UQB1"/>
<accession>A0A1G7UQB1</accession>
<feature type="transmembrane region" description="Helical" evidence="1">
    <location>
        <begin position="76"/>
        <end position="101"/>
    </location>
</feature>
<protein>
    <submittedName>
        <fullName evidence="2">Uncharacterized protein</fullName>
    </submittedName>
</protein>
<dbReference type="OrthoDB" id="9847443at2"/>
<dbReference type="EMBL" id="FNBG01000049">
    <property type="protein sequence ID" value="SDG49785.1"/>
    <property type="molecule type" value="Genomic_DNA"/>
</dbReference>
<keyword evidence="1" id="KW-0472">Membrane</keyword>
<proteinExistence type="predicted"/>
<gene>
    <name evidence="2" type="ORF">SAMN04488542_14921</name>
</gene>
<evidence type="ECO:0000313" key="3">
    <source>
        <dbReference type="Proteomes" id="UP000198972"/>
    </source>
</evidence>
<evidence type="ECO:0000313" key="2">
    <source>
        <dbReference type="EMBL" id="SDG49785.1"/>
    </source>
</evidence>
<organism evidence="2 3">
    <name type="scientific">Fontibacillus panacisegetis</name>
    <dbReference type="NCBI Taxonomy" id="670482"/>
    <lineage>
        <taxon>Bacteria</taxon>
        <taxon>Bacillati</taxon>
        <taxon>Bacillota</taxon>
        <taxon>Bacilli</taxon>
        <taxon>Bacillales</taxon>
        <taxon>Paenibacillaceae</taxon>
        <taxon>Fontibacillus</taxon>
    </lineage>
</organism>
<keyword evidence="3" id="KW-1185">Reference proteome</keyword>
<keyword evidence="1" id="KW-1133">Transmembrane helix</keyword>
<dbReference type="Proteomes" id="UP000198972">
    <property type="component" value="Unassembled WGS sequence"/>
</dbReference>
<dbReference type="STRING" id="670482.SAMN04488542_14921"/>
<reference evidence="2 3" key="1">
    <citation type="submission" date="2016-10" db="EMBL/GenBank/DDBJ databases">
        <authorList>
            <person name="de Groot N.N."/>
        </authorList>
    </citation>
    <scope>NUCLEOTIDE SEQUENCE [LARGE SCALE GENOMIC DNA]</scope>
    <source>
        <strain evidence="2 3">DSM 28129</strain>
    </source>
</reference>
<feature type="transmembrane region" description="Helical" evidence="1">
    <location>
        <begin position="6"/>
        <end position="27"/>
    </location>
</feature>
<keyword evidence="1" id="KW-0812">Transmembrane</keyword>
<feature type="transmembrane region" description="Helical" evidence="1">
    <location>
        <begin position="48"/>
        <end position="70"/>
    </location>
</feature>
<sequence length="172" mass="19903">MEIGTILPYLGIPSFLGAVILITRIIALARTTKIERMLMNDQKNISIFIIQSLFSAIIAALLAIYFTYLINGNENIEFYIVLFLVYLFLACASVPSVYSILSLIRKRSIHYIWIKSDDSILNTHKIKLYIHRVTFDDKVIVSNKPTLNNIQGYKKIIDKSYLYDKKIYEEKL</sequence>
<name>A0A1G7UQB1_9BACL</name>
<evidence type="ECO:0000256" key="1">
    <source>
        <dbReference type="SAM" id="Phobius"/>
    </source>
</evidence>
<dbReference type="RefSeq" id="WP_091236320.1">
    <property type="nucleotide sequence ID" value="NZ_FNBG01000049.1"/>
</dbReference>